<evidence type="ECO:0008006" key="4">
    <source>
        <dbReference type="Google" id="ProtNLM"/>
    </source>
</evidence>
<keyword evidence="3" id="KW-1185">Reference proteome</keyword>
<protein>
    <recommendedName>
        <fullName evidence="4">Lipoprotein</fullName>
    </recommendedName>
</protein>
<accession>A0ABY2JZG6</accession>
<dbReference type="EMBL" id="SPKT01000010">
    <property type="protein sequence ID" value="TFH99255.1"/>
    <property type="molecule type" value="Genomic_DNA"/>
</dbReference>
<evidence type="ECO:0000313" key="2">
    <source>
        <dbReference type="EMBL" id="TFH99255.1"/>
    </source>
</evidence>
<proteinExistence type="predicted"/>
<sequence>MGCSSTEPPTPADTDGSAPASSQTPAPWPPPEADRSEQENEKFSARQLQTVEKDLPDLARSMGAKTIYTLREETCQLTAGPLQRPRLTRIKGIVEVDVRDEEVARKVGASVRTQAERQGWITRPEEDWGSGAGPAFYQGYHPDLELTLTLTYRDDGERPRTILHATGQCLEMPKGHLMTVSRLDRRAIVHADGDGVDTHQVPDAQQGPVPLPESTQTPAPTGPEGVTAEEPHDPDAPTPSPTSTKGFLDDAVRRP</sequence>
<feature type="region of interest" description="Disordered" evidence="1">
    <location>
        <begin position="193"/>
        <end position="255"/>
    </location>
</feature>
<feature type="compositionally biased region" description="Basic and acidic residues" evidence="1">
    <location>
        <begin position="32"/>
        <end position="44"/>
    </location>
</feature>
<organism evidence="2 3">
    <name type="scientific">Micrococcus lylae</name>
    <dbReference type="NCBI Taxonomy" id="1273"/>
    <lineage>
        <taxon>Bacteria</taxon>
        <taxon>Bacillati</taxon>
        <taxon>Actinomycetota</taxon>
        <taxon>Actinomycetes</taxon>
        <taxon>Micrococcales</taxon>
        <taxon>Micrococcaceae</taxon>
        <taxon>Micrococcus</taxon>
    </lineage>
</organism>
<name>A0ABY2JZG6_9MICC</name>
<dbReference type="Proteomes" id="UP000297477">
    <property type="component" value="Unassembled WGS sequence"/>
</dbReference>
<gene>
    <name evidence="2" type="ORF">E4A49_06305</name>
</gene>
<reference evidence="2 3" key="1">
    <citation type="submission" date="2019-03" db="EMBL/GenBank/DDBJ databases">
        <title>Reclassification of Micrococcus aloeverae and Micrococcus yunnanensis as later heterotypic synonyms of Micrococcus luteus.</title>
        <authorList>
            <person name="Huang C.-H."/>
        </authorList>
    </citation>
    <scope>NUCLEOTIDE SEQUENCE [LARGE SCALE GENOMIC DNA]</scope>
    <source>
        <strain evidence="2 3">BCRC 12151</strain>
    </source>
</reference>
<dbReference type="RefSeq" id="WP_067190421.1">
    <property type="nucleotide sequence ID" value="NZ_FUKP01000063.1"/>
</dbReference>
<comment type="caution">
    <text evidence="2">The sequence shown here is derived from an EMBL/GenBank/DDBJ whole genome shotgun (WGS) entry which is preliminary data.</text>
</comment>
<evidence type="ECO:0000313" key="3">
    <source>
        <dbReference type="Proteomes" id="UP000297477"/>
    </source>
</evidence>
<evidence type="ECO:0000256" key="1">
    <source>
        <dbReference type="SAM" id="MobiDB-lite"/>
    </source>
</evidence>
<feature type="region of interest" description="Disordered" evidence="1">
    <location>
        <begin position="1"/>
        <end position="44"/>
    </location>
</feature>